<keyword evidence="3" id="KW-1185">Reference proteome</keyword>
<name>A0A0Q9WGF3_DROVI</name>
<accession>A0A0Q9WGF3</accession>
<keyword evidence="1" id="KW-0812">Transmembrane</keyword>
<reference evidence="2 3" key="1">
    <citation type="journal article" date="2007" name="Nature">
        <title>Evolution of genes and genomes on the Drosophila phylogeny.</title>
        <authorList>
            <consortium name="Drosophila 12 Genomes Consortium"/>
            <person name="Clark A.G."/>
            <person name="Eisen M.B."/>
            <person name="Smith D.R."/>
            <person name="Bergman C.M."/>
            <person name="Oliver B."/>
            <person name="Markow T.A."/>
            <person name="Kaufman T.C."/>
            <person name="Kellis M."/>
            <person name="Gelbart W."/>
            <person name="Iyer V.N."/>
            <person name="Pollard D.A."/>
            <person name="Sackton T.B."/>
            <person name="Larracuente A.M."/>
            <person name="Singh N.D."/>
            <person name="Abad J.P."/>
            <person name="Abt D.N."/>
            <person name="Adryan B."/>
            <person name="Aguade M."/>
            <person name="Akashi H."/>
            <person name="Anderson W.W."/>
            <person name="Aquadro C.F."/>
            <person name="Ardell D.H."/>
            <person name="Arguello R."/>
            <person name="Artieri C.G."/>
            <person name="Barbash D.A."/>
            <person name="Barker D."/>
            <person name="Barsanti P."/>
            <person name="Batterham P."/>
            <person name="Batzoglou S."/>
            <person name="Begun D."/>
            <person name="Bhutkar A."/>
            <person name="Blanco E."/>
            <person name="Bosak S.A."/>
            <person name="Bradley R.K."/>
            <person name="Brand A.D."/>
            <person name="Brent M.R."/>
            <person name="Brooks A.N."/>
            <person name="Brown R.H."/>
            <person name="Butlin R.K."/>
            <person name="Caggese C."/>
            <person name="Calvi B.R."/>
            <person name="Bernardo de Carvalho A."/>
            <person name="Caspi A."/>
            <person name="Castrezana S."/>
            <person name="Celniker S.E."/>
            <person name="Chang J.L."/>
            <person name="Chapple C."/>
            <person name="Chatterji S."/>
            <person name="Chinwalla A."/>
            <person name="Civetta A."/>
            <person name="Clifton S.W."/>
            <person name="Comeron J.M."/>
            <person name="Costello J.C."/>
            <person name="Coyne J.A."/>
            <person name="Daub J."/>
            <person name="David R.G."/>
            <person name="Delcher A.L."/>
            <person name="Delehaunty K."/>
            <person name="Do C.B."/>
            <person name="Ebling H."/>
            <person name="Edwards K."/>
            <person name="Eickbush T."/>
            <person name="Evans J.D."/>
            <person name="Filipski A."/>
            <person name="Findeiss S."/>
            <person name="Freyhult E."/>
            <person name="Fulton L."/>
            <person name="Fulton R."/>
            <person name="Garcia A.C."/>
            <person name="Gardiner A."/>
            <person name="Garfield D.A."/>
            <person name="Garvin B.E."/>
            <person name="Gibson G."/>
            <person name="Gilbert D."/>
            <person name="Gnerre S."/>
            <person name="Godfrey J."/>
            <person name="Good R."/>
            <person name="Gotea V."/>
            <person name="Gravely B."/>
            <person name="Greenberg A.J."/>
            <person name="Griffiths-Jones S."/>
            <person name="Gross S."/>
            <person name="Guigo R."/>
            <person name="Gustafson E.A."/>
            <person name="Haerty W."/>
            <person name="Hahn M.W."/>
            <person name="Halligan D.L."/>
            <person name="Halpern A.L."/>
            <person name="Halter G.M."/>
            <person name="Han M.V."/>
            <person name="Heger A."/>
            <person name="Hillier L."/>
            <person name="Hinrichs A.S."/>
            <person name="Holmes I."/>
            <person name="Hoskins R.A."/>
            <person name="Hubisz M.J."/>
            <person name="Hultmark D."/>
            <person name="Huntley M.A."/>
            <person name="Jaffe D.B."/>
            <person name="Jagadeeshan S."/>
            <person name="Jeck W.R."/>
            <person name="Johnson J."/>
            <person name="Jones C.D."/>
            <person name="Jordan W.C."/>
            <person name="Karpen G.H."/>
            <person name="Kataoka E."/>
            <person name="Keightley P.D."/>
            <person name="Kheradpour P."/>
            <person name="Kirkness E.F."/>
            <person name="Koerich L.B."/>
            <person name="Kristiansen K."/>
            <person name="Kudrna D."/>
            <person name="Kulathinal R.J."/>
            <person name="Kumar S."/>
            <person name="Kwok R."/>
            <person name="Lander E."/>
            <person name="Langley C.H."/>
            <person name="Lapoint R."/>
            <person name="Lazzaro B.P."/>
            <person name="Lee S.J."/>
            <person name="Levesque L."/>
            <person name="Li R."/>
            <person name="Lin C.F."/>
            <person name="Lin M.F."/>
            <person name="Lindblad-Toh K."/>
            <person name="Llopart A."/>
            <person name="Long M."/>
            <person name="Low L."/>
            <person name="Lozovsky E."/>
            <person name="Lu J."/>
            <person name="Luo M."/>
            <person name="Machado C.A."/>
            <person name="Makalowski W."/>
            <person name="Marzo M."/>
            <person name="Matsuda M."/>
            <person name="Matzkin L."/>
            <person name="McAllister B."/>
            <person name="McBride C.S."/>
            <person name="McKernan B."/>
            <person name="McKernan K."/>
            <person name="Mendez-Lago M."/>
            <person name="Minx P."/>
            <person name="Mollenhauer M.U."/>
            <person name="Montooth K."/>
            <person name="Mount S.M."/>
            <person name="Mu X."/>
            <person name="Myers E."/>
            <person name="Negre B."/>
            <person name="Newfeld S."/>
            <person name="Nielsen R."/>
            <person name="Noor M.A."/>
            <person name="O'Grady P."/>
            <person name="Pachter L."/>
            <person name="Papaceit M."/>
            <person name="Parisi M.J."/>
            <person name="Parisi M."/>
            <person name="Parts L."/>
            <person name="Pedersen J.S."/>
            <person name="Pesole G."/>
            <person name="Phillippy A.M."/>
            <person name="Ponting C.P."/>
            <person name="Pop M."/>
            <person name="Porcelli D."/>
            <person name="Powell J.R."/>
            <person name="Prohaska S."/>
            <person name="Pruitt K."/>
            <person name="Puig M."/>
            <person name="Quesneville H."/>
            <person name="Ram K.R."/>
            <person name="Rand D."/>
            <person name="Rasmussen M.D."/>
            <person name="Reed L.K."/>
            <person name="Reenan R."/>
            <person name="Reily A."/>
            <person name="Remington K.A."/>
            <person name="Rieger T.T."/>
            <person name="Ritchie M.G."/>
            <person name="Robin C."/>
            <person name="Rogers Y.H."/>
            <person name="Rohde C."/>
            <person name="Rozas J."/>
            <person name="Rubenfield M.J."/>
            <person name="Ruiz A."/>
            <person name="Russo S."/>
            <person name="Salzberg S.L."/>
            <person name="Sanchez-Gracia A."/>
            <person name="Saranga D.J."/>
            <person name="Sato H."/>
            <person name="Schaeffer S.W."/>
            <person name="Schatz M.C."/>
            <person name="Schlenke T."/>
            <person name="Schwartz R."/>
            <person name="Segarra C."/>
            <person name="Singh R.S."/>
            <person name="Sirot L."/>
            <person name="Sirota M."/>
            <person name="Sisneros N.B."/>
            <person name="Smith C.D."/>
            <person name="Smith T.F."/>
            <person name="Spieth J."/>
            <person name="Stage D.E."/>
            <person name="Stark A."/>
            <person name="Stephan W."/>
            <person name="Strausberg R.L."/>
            <person name="Strempel S."/>
            <person name="Sturgill D."/>
            <person name="Sutton G."/>
            <person name="Sutton G.G."/>
            <person name="Tao W."/>
            <person name="Teichmann S."/>
            <person name="Tobari Y.N."/>
            <person name="Tomimura Y."/>
            <person name="Tsolas J.M."/>
            <person name="Valente V.L."/>
            <person name="Venter E."/>
            <person name="Venter J.C."/>
            <person name="Vicario S."/>
            <person name="Vieira F.G."/>
            <person name="Vilella A.J."/>
            <person name="Villasante A."/>
            <person name="Walenz B."/>
            <person name="Wang J."/>
            <person name="Wasserman M."/>
            <person name="Watts T."/>
            <person name="Wilson D."/>
            <person name="Wilson R.K."/>
            <person name="Wing R.A."/>
            <person name="Wolfner M.F."/>
            <person name="Wong A."/>
            <person name="Wong G.K."/>
            <person name="Wu C.I."/>
            <person name="Wu G."/>
            <person name="Yamamoto D."/>
            <person name="Yang H.P."/>
            <person name="Yang S.P."/>
            <person name="Yorke J.A."/>
            <person name="Yoshida K."/>
            <person name="Zdobnov E."/>
            <person name="Zhang P."/>
            <person name="Zhang Y."/>
            <person name="Zimin A.V."/>
            <person name="Baldwin J."/>
            <person name="Abdouelleil A."/>
            <person name="Abdulkadir J."/>
            <person name="Abebe A."/>
            <person name="Abera B."/>
            <person name="Abreu J."/>
            <person name="Acer S.C."/>
            <person name="Aftuck L."/>
            <person name="Alexander A."/>
            <person name="An P."/>
            <person name="Anderson E."/>
            <person name="Anderson S."/>
            <person name="Arachi H."/>
            <person name="Azer M."/>
            <person name="Bachantsang P."/>
            <person name="Barry A."/>
            <person name="Bayul T."/>
            <person name="Berlin A."/>
            <person name="Bessette D."/>
            <person name="Bloom T."/>
            <person name="Blye J."/>
            <person name="Boguslavskiy L."/>
            <person name="Bonnet C."/>
            <person name="Boukhgalter B."/>
            <person name="Bourzgui I."/>
            <person name="Brown A."/>
            <person name="Cahill P."/>
            <person name="Channer S."/>
            <person name="Cheshatsang Y."/>
            <person name="Chuda L."/>
            <person name="Citroen M."/>
            <person name="Collymore A."/>
            <person name="Cooke P."/>
            <person name="Costello M."/>
            <person name="D'Aco K."/>
            <person name="Daza R."/>
            <person name="De Haan G."/>
            <person name="DeGray S."/>
            <person name="DeMaso C."/>
            <person name="Dhargay N."/>
            <person name="Dooley K."/>
            <person name="Dooley E."/>
            <person name="Doricent M."/>
            <person name="Dorje P."/>
            <person name="Dorjee K."/>
            <person name="Dupes A."/>
            <person name="Elong R."/>
            <person name="Falk J."/>
            <person name="Farina A."/>
            <person name="Faro S."/>
            <person name="Ferguson D."/>
            <person name="Fisher S."/>
            <person name="Foley C.D."/>
            <person name="Franke A."/>
            <person name="Friedrich D."/>
            <person name="Gadbois L."/>
            <person name="Gearin G."/>
            <person name="Gearin C.R."/>
            <person name="Giannoukos G."/>
            <person name="Goode T."/>
            <person name="Graham J."/>
            <person name="Grandbois E."/>
            <person name="Grewal S."/>
            <person name="Gyaltsen K."/>
            <person name="Hafez N."/>
            <person name="Hagos B."/>
            <person name="Hall J."/>
            <person name="Henson C."/>
            <person name="Hollinger A."/>
            <person name="Honan T."/>
            <person name="Huard M.D."/>
            <person name="Hughes L."/>
            <person name="Hurhula B."/>
            <person name="Husby M.E."/>
            <person name="Kamat A."/>
            <person name="Kanga B."/>
            <person name="Kashin S."/>
            <person name="Khazanovich D."/>
            <person name="Kisner P."/>
            <person name="Lance K."/>
            <person name="Lara M."/>
            <person name="Lee W."/>
            <person name="Lennon N."/>
            <person name="Letendre F."/>
            <person name="LeVine R."/>
            <person name="Lipovsky A."/>
            <person name="Liu X."/>
            <person name="Liu J."/>
            <person name="Liu S."/>
            <person name="Lokyitsang T."/>
            <person name="Lokyitsang Y."/>
            <person name="Lubonja R."/>
            <person name="Lui A."/>
            <person name="MacDonald P."/>
            <person name="Magnisalis V."/>
            <person name="Maru K."/>
            <person name="Matthews C."/>
            <person name="McCusker W."/>
            <person name="McDonough S."/>
            <person name="Mehta T."/>
            <person name="Meldrim J."/>
            <person name="Meneus L."/>
            <person name="Mihai O."/>
            <person name="Mihalev A."/>
            <person name="Mihova T."/>
            <person name="Mittelman R."/>
            <person name="Mlenga V."/>
            <person name="Montmayeur A."/>
            <person name="Mulrain L."/>
            <person name="Navidi A."/>
            <person name="Naylor J."/>
            <person name="Negash T."/>
            <person name="Nguyen T."/>
            <person name="Nguyen N."/>
            <person name="Nicol R."/>
            <person name="Norbu C."/>
            <person name="Norbu N."/>
            <person name="Novod N."/>
            <person name="O'Neill B."/>
            <person name="Osman S."/>
            <person name="Markiewicz E."/>
            <person name="Oyono O.L."/>
            <person name="Patti C."/>
            <person name="Phunkhang P."/>
            <person name="Pierre F."/>
            <person name="Priest M."/>
            <person name="Raghuraman S."/>
            <person name="Rege F."/>
            <person name="Reyes R."/>
            <person name="Rise C."/>
            <person name="Rogov P."/>
            <person name="Ross K."/>
            <person name="Ryan E."/>
            <person name="Settipalli S."/>
            <person name="Shea T."/>
            <person name="Sherpa N."/>
            <person name="Shi L."/>
            <person name="Shih D."/>
            <person name="Sparrow T."/>
            <person name="Spaulding J."/>
            <person name="Stalker J."/>
            <person name="Stange-Thomann N."/>
            <person name="Stavropoulos S."/>
            <person name="Stone C."/>
            <person name="Strader C."/>
            <person name="Tesfaye S."/>
            <person name="Thomson T."/>
            <person name="Thoulutsang Y."/>
            <person name="Thoulutsang D."/>
            <person name="Topham K."/>
            <person name="Topping I."/>
            <person name="Tsamla T."/>
            <person name="Vassiliev H."/>
            <person name="Vo A."/>
            <person name="Wangchuk T."/>
            <person name="Wangdi T."/>
            <person name="Weiand M."/>
            <person name="Wilkinson J."/>
            <person name="Wilson A."/>
            <person name="Yadav S."/>
            <person name="Young G."/>
            <person name="Yu Q."/>
            <person name="Zembek L."/>
            <person name="Zhong D."/>
            <person name="Zimmer A."/>
            <person name="Zwirko Z."/>
            <person name="Jaffe D.B."/>
            <person name="Alvarez P."/>
            <person name="Brockman W."/>
            <person name="Butler J."/>
            <person name="Chin C."/>
            <person name="Gnerre S."/>
            <person name="Grabherr M."/>
            <person name="Kleber M."/>
            <person name="Mauceli E."/>
            <person name="MacCallum I."/>
        </authorList>
    </citation>
    <scope>NUCLEOTIDE SEQUENCE [LARGE SCALE GENOMIC DNA]</scope>
    <source>
        <strain evidence="3">Tucson 15010-1051.87</strain>
    </source>
</reference>
<protein>
    <submittedName>
        <fullName evidence="2">Uncharacterized protein</fullName>
    </submittedName>
</protein>
<dbReference type="KEGG" id="dvi:26530865"/>
<sequence>MERGKRGAKSFIHKPAVRIGIVVLVVHAVCWIGWSSISPGVNNTNHAARANAQHQQIRAAMESNN</sequence>
<dbReference type="Proteomes" id="UP000008792">
    <property type="component" value="Unassembled WGS sequence"/>
</dbReference>
<gene>
    <name evidence="2" type="primary">Dvir\GJ26095</name>
    <name evidence="2" type="ORF">Dvir_GJ26095</name>
</gene>
<dbReference type="EMBL" id="CH940648">
    <property type="protein sequence ID" value="KRF79552.1"/>
    <property type="molecule type" value="Genomic_DNA"/>
</dbReference>
<evidence type="ECO:0000313" key="2">
    <source>
        <dbReference type="EMBL" id="KRF79552.1"/>
    </source>
</evidence>
<organism evidence="2 3">
    <name type="scientific">Drosophila virilis</name>
    <name type="common">Fruit fly</name>
    <dbReference type="NCBI Taxonomy" id="7244"/>
    <lineage>
        <taxon>Eukaryota</taxon>
        <taxon>Metazoa</taxon>
        <taxon>Ecdysozoa</taxon>
        <taxon>Arthropoda</taxon>
        <taxon>Hexapoda</taxon>
        <taxon>Insecta</taxon>
        <taxon>Pterygota</taxon>
        <taxon>Neoptera</taxon>
        <taxon>Endopterygota</taxon>
        <taxon>Diptera</taxon>
        <taxon>Brachycera</taxon>
        <taxon>Muscomorpha</taxon>
        <taxon>Ephydroidea</taxon>
        <taxon>Drosophilidae</taxon>
        <taxon>Drosophila</taxon>
    </lineage>
</organism>
<keyword evidence="1" id="KW-0472">Membrane</keyword>
<feature type="transmembrane region" description="Helical" evidence="1">
    <location>
        <begin position="16"/>
        <end position="34"/>
    </location>
</feature>
<proteinExistence type="predicted"/>
<dbReference type="InParanoid" id="A0A0Q9WGF3"/>
<evidence type="ECO:0000256" key="1">
    <source>
        <dbReference type="SAM" id="Phobius"/>
    </source>
</evidence>
<dbReference type="AlphaFoldDB" id="A0A0Q9WGF3"/>
<evidence type="ECO:0000313" key="3">
    <source>
        <dbReference type="Proteomes" id="UP000008792"/>
    </source>
</evidence>
<dbReference type="OrthoDB" id="7832247at2759"/>
<keyword evidence="1" id="KW-1133">Transmembrane helix</keyword>